<dbReference type="PANTHER" id="PTHR33507:SF3">
    <property type="entry name" value="INNER MEMBRANE PROTEIN YBBJ"/>
    <property type="match status" value="1"/>
</dbReference>
<protein>
    <submittedName>
        <fullName evidence="5">Membrane-bound ClpP-class protease associated with aq_911</fullName>
    </submittedName>
</protein>
<gene>
    <name evidence="5" type="ORF">AVDCRST_MAG64-586</name>
</gene>
<dbReference type="AlphaFoldDB" id="A0A6J4N7E8"/>
<keyword evidence="1" id="KW-0472">Membrane</keyword>
<dbReference type="GO" id="GO:0006508">
    <property type="term" value="P:proteolysis"/>
    <property type="evidence" value="ECO:0007669"/>
    <property type="project" value="UniProtKB-KW"/>
</dbReference>
<evidence type="ECO:0000313" key="5">
    <source>
        <dbReference type="EMBL" id="CAA9380054.1"/>
    </source>
</evidence>
<evidence type="ECO:0000259" key="4">
    <source>
        <dbReference type="Pfam" id="PF25145"/>
    </source>
</evidence>
<evidence type="ECO:0000259" key="3">
    <source>
        <dbReference type="Pfam" id="PF24961"/>
    </source>
</evidence>
<dbReference type="InterPro" id="IPR056738">
    <property type="entry name" value="NfeD1b_N"/>
</dbReference>
<evidence type="ECO:0000256" key="1">
    <source>
        <dbReference type="SAM" id="Phobius"/>
    </source>
</evidence>
<dbReference type="InterPro" id="IPR056739">
    <property type="entry name" value="NfeD_membrane"/>
</dbReference>
<organism evidence="5">
    <name type="scientific">uncultured Phycisphaerae bacterium</name>
    <dbReference type="NCBI Taxonomy" id="904963"/>
    <lineage>
        <taxon>Bacteria</taxon>
        <taxon>Pseudomonadati</taxon>
        <taxon>Planctomycetota</taxon>
        <taxon>Phycisphaerae</taxon>
        <taxon>environmental samples</taxon>
    </lineage>
</organism>
<keyword evidence="2" id="KW-0732">Signal</keyword>
<keyword evidence="5" id="KW-0645">Protease</keyword>
<dbReference type="Pfam" id="PF24961">
    <property type="entry name" value="NfeD_membrane"/>
    <property type="match status" value="1"/>
</dbReference>
<dbReference type="CDD" id="cd07021">
    <property type="entry name" value="Clp_protease_NfeD_like"/>
    <property type="match status" value="1"/>
</dbReference>
<keyword evidence="1" id="KW-1133">Transmembrane helix</keyword>
<feature type="domain" description="NfeD1b N-terminal" evidence="4">
    <location>
        <begin position="70"/>
        <end position="199"/>
    </location>
</feature>
<dbReference type="PANTHER" id="PTHR33507">
    <property type="entry name" value="INNER MEMBRANE PROTEIN YBBJ"/>
    <property type="match status" value="1"/>
</dbReference>
<name>A0A6J4N7E8_9BACT</name>
<dbReference type="Pfam" id="PF25145">
    <property type="entry name" value="NfeD1b_N"/>
    <property type="match status" value="1"/>
</dbReference>
<feature type="domain" description="NfeD integral membrane" evidence="3">
    <location>
        <begin position="303"/>
        <end position="388"/>
    </location>
</feature>
<evidence type="ECO:0000256" key="2">
    <source>
        <dbReference type="SAM" id="SignalP"/>
    </source>
</evidence>
<dbReference type="InterPro" id="IPR029045">
    <property type="entry name" value="ClpP/crotonase-like_dom_sf"/>
</dbReference>
<dbReference type="SUPFAM" id="SSF52096">
    <property type="entry name" value="ClpP/crotonase"/>
    <property type="match status" value="1"/>
</dbReference>
<feature type="transmembrane region" description="Helical" evidence="1">
    <location>
        <begin position="300"/>
        <end position="317"/>
    </location>
</feature>
<feature type="transmembrane region" description="Helical" evidence="1">
    <location>
        <begin position="354"/>
        <end position="387"/>
    </location>
</feature>
<keyword evidence="1" id="KW-0812">Transmembrane</keyword>
<feature type="chain" id="PRO_5026789555" evidence="2">
    <location>
        <begin position="22"/>
        <end position="391"/>
    </location>
</feature>
<proteinExistence type="predicted"/>
<feature type="transmembrane region" description="Helical" evidence="1">
    <location>
        <begin position="324"/>
        <end position="348"/>
    </location>
</feature>
<dbReference type="GO" id="GO:0008233">
    <property type="term" value="F:peptidase activity"/>
    <property type="evidence" value="ECO:0007669"/>
    <property type="project" value="UniProtKB-KW"/>
</dbReference>
<dbReference type="InterPro" id="IPR052165">
    <property type="entry name" value="Membrane_assoc_protease"/>
</dbReference>
<dbReference type="Gene3D" id="3.90.226.10">
    <property type="entry name" value="2-enoyl-CoA Hydratase, Chain A, domain 1"/>
    <property type="match status" value="1"/>
</dbReference>
<dbReference type="EMBL" id="CADCUQ010000151">
    <property type="protein sequence ID" value="CAA9380054.1"/>
    <property type="molecule type" value="Genomic_DNA"/>
</dbReference>
<dbReference type="GO" id="GO:0005886">
    <property type="term" value="C:plasma membrane"/>
    <property type="evidence" value="ECO:0007669"/>
    <property type="project" value="TreeGrafter"/>
</dbReference>
<keyword evidence="5" id="KW-0378">Hydrolase</keyword>
<feature type="non-terminal residue" evidence="5">
    <location>
        <position position="391"/>
    </location>
</feature>
<sequence length="391" mass="41079">MRTGYARLLAIGMLLAVCVGAARGDDPQARPAAAAERSGLHAPSTAPTATTTTPAVVITLEGVIDDYNRDALFKRFAAARKLGAKVVILKLDTPGGLVTAGLDISRFLKRQDDLHVVAFVHEKAYSAGIMIGLACDELVMEPGSYIGDSAPIVMRPGGGIQKLEGAERAKAESPILADFHDSAVKNGHDPLLAEAMVSYGRVVRWVERDGGTDRRFVSAEQFAGLAQQGWREVEEPGVPRPIDGPETLLTVSADVAHKIGLAESIVDSPQALAAERGYVIVGDLTPGTGERFVSLLSGPAARGILLTLFLLSLWVALHTPGAGFAEALALVSLGLLVGVPLLTGYAQWWEIAAIVIGLVLIALELFVIPGFGVAGITGIALLLGWLVMTFV</sequence>
<reference evidence="5" key="1">
    <citation type="submission" date="2020-02" db="EMBL/GenBank/DDBJ databases">
        <authorList>
            <person name="Meier V. D."/>
        </authorList>
    </citation>
    <scope>NUCLEOTIDE SEQUENCE</scope>
    <source>
        <strain evidence="5">AVDCRST_MAG64</strain>
    </source>
</reference>
<accession>A0A6J4N7E8</accession>
<feature type="signal peptide" evidence="2">
    <location>
        <begin position="1"/>
        <end position="21"/>
    </location>
</feature>